<dbReference type="RefSeq" id="WP_062701016.1">
    <property type="nucleotide sequence ID" value="NZ_LJOD01000011.1"/>
</dbReference>
<gene>
    <name evidence="1" type="ORF">AOB46_15550</name>
</gene>
<dbReference type="AlphaFoldDB" id="A0A0N1KS82"/>
<comment type="caution">
    <text evidence="1">The sequence shown here is derived from an EMBL/GenBank/DDBJ whole genome shotgun (WGS) entry which is preliminary data.</text>
</comment>
<protein>
    <recommendedName>
        <fullName evidence="3">Lipoprotein</fullName>
    </recommendedName>
</protein>
<dbReference type="OrthoDB" id="663643at2"/>
<accession>A0A0N1KS82</accession>
<reference evidence="1 2" key="1">
    <citation type="journal article" date="2015" name="Genom Data">
        <title>Draft genome sequence of a multidrug-resistant Chryseobacterium indologenes isolate from Malaysia.</title>
        <authorList>
            <person name="Yu C.Y."/>
            <person name="Ang G.Y."/>
            <person name="Cheng H.J."/>
            <person name="Cheong Y.M."/>
            <person name="Yin W.F."/>
            <person name="Chan K.G."/>
        </authorList>
    </citation>
    <scope>NUCLEOTIDE SEQUENCE [LARGE SCALE GENOMIC DNA]</scope>
    <source>
        <strain evidence="1 2">CI_885</strain>
    </source>
</reference>
<evidence type="ECO:0000313" key="1">
    <source>
        <dbReference type="EMBL" id="KPE50168.1"/>
    </source>
</evidence>
<dbReference type="EMBL" id="LJOD01000011">
    <property type="protein sequence ID" value="KPE50168.1"/>
    <property type="molecule type" value="Genomic_DNA"/>
</dbReference>
<dbReference type="Proteomes" id="UP000037953">
    <property type="component" value="Unassembled WGS sequence"/>
</dbReference>
<reference evidence="2" key="2">
    <citation type="submission" date="2015-09" db="EMBL/GenBank/DDBJ databases">
        <title>Draft genome sequence of a multidrug-resistant Chryseobacterium indologenes isolate from Malaysia.</title>
        <authorList>
            <person name="Yu C.Y."/>
            <person name="Ang G.Y."/>
            <person name="Chan K.-G."/>
        </authorList>
    </citation>
    <scope>NUCLEOTIDE SEQUENCE [LARGE SCALE GENOMIC DNA]</scope>
    <source>
        <strain evidence="2">CI_885</strain>
    </source>
</reference>
<name>A0A0N1KS82_CHRID</name>
<dbReference type="PATRIC" id="fig|253.9.peg.1046"/>
<evidence type="ECO:0000313" key="2">
    <source>
        <dbReference type="Proteomes" id="UP000037953"/>
    </source>
</evidence>
<sequence>MRTLLFTALLLSFISCQSNEKPNAKTTEAVAENNLSPTHQEEVPLQDAEAIVKQIKSDYAAVNSKKLAARKIVIEEGAFAEDCRISVANVAYFAPAGGKTEKITSIVGSDSHVDTFEYYYKDGQLFFIFHKQEYFPPLKGAKPEVSELRVYISNSKAVKYISSTGGDYKLMDFEKQIREGNALFRATTRQQVQDAICSGQ</sequence>
<organism evidence="1 2">
    <name type="scientific">Chryseobacterium indologenes</name>
    <name type="common">Flavobacterium indologenes</name>
    <dbReference type="NCBI Taxonomy" id="253"/>
    <lineage>
        <taxon>Bacteria</taxon>
        <taxon>Pseudomonadati</taxon>
        <taxon>Bacteroidota</taxon>
        <taxon>Flavobacteriia</taxon>
        <taxon>Flavobacteriales</taxon>
        <taxon>Weeksellaceae</taxon>
        <taxon>Chryseobacterium group</taxon>
        <taxon>Chryseobacterium</taxon>
    </lineage>
</organism>
<evidence type="ECO:0008006" key="3">
    <source>
        <dbReference type="Google" id="ProtNLM"/>
    </source>
</evidence>
<proteinExistence type="predicted"/>
<dbReference type="PROSITE" id="PS51257">
    <property type="entry name" value="PROKAR_LIPOPROTEIN"/>
    <property type="match status" value="1"/>
</dbReference>